<dbReference type="InterPro" id="IPR029063">
    <property type="entry name" value="SAM-dependent_MTases_sf"/>
</dbReference>
<accession>A0ABN8PM26</accession>
<feature type="non-terminal residue" evidence="1">
    <location>
        <position position="838"/>
    </location>
</feature>
<gene>
    <name evidence="1" type="ORF">PLOB_00045217</name>
</gene>
<protein>
    <submittedName>
        <fullName evidence="1">Uncharacterized protein</fullName>
    </submittedName>
</protein>
<name>A0ABN8PM26_9CNID</name>
<keyword evidence="2" id="KW-1185">Reference proteome</keyword>
<dbReference type="SUPFAM" id="SSF53335">
    <property type="entry name" value="S-adenosyl-L-methionine-dependent methyltransferases"/>
    <property type="match status" value="2"/>
</dbReference>
<dbReference type="EMBL" id="CALNXK010000079">
    <property type="protein sequence ID" value="CAH3146664.1"/>
    <property type="molecule type" value="Genomic_DNA"/>
</dbReference>
<organism evidence="1 2">
    <name type="scientific">Porites lobata</name>
    <dbReference type="NCBI Taxonomy" id="104759"/>
    <lineage>
        <taxon>Eukaryota</taxon>
        <taxon>Metazoa</taxon>
        <taxon>Cnidaria</taxon>
        <taxon>Anthozoa</taxon>
        <taxon>Hexacorallia</taxon>
        <taxon>Scleractinia</taxon>
        <taxon>Fungiina</taxon>
        <taxon>Poritidae</taxon>
        <taxon>Porites</taxon>
    </lineage>
</organism>
<comment type="caution">
    <text evidence="1">The sequence shown here is derived from an EMBL/GenBank/DDBJ whole genome shotgun (WGS) entry which is preliminary data.</text>
</comment>
<dbReference type="Proteomes" id="UP001159405">
    <property type="component" value="Unassembled WGS sequence"/>
</dbReference>
<evidence type="ECO:0000313" key="1">
    <source>
        <dbReference type="EMBL" id="CAH3146664.1"/>
    </source>
</evidence>
<evidence type="ECO:0000313" key="2">
    <source>
        <dbReference type="Proteomes" id="UP001159405"/>
    </source>
</evidence>
<reference evidence="1 2" key="1">
    <citation type="submission" date="2022-05" db="EMBL/GenBank/DDBJ databases">
        <authorList>
            <consortium name="Genoscope - CEA"/>
            <person name="William W."/>
        </authorList>
    </citation>
    <scope>NUCLEOTIDE SEQUENCE [LARGE SCALE GENOMIC DNA]</scope>
</reference>
<dbReference type="Gene3D" id="3.40.50.150">
    <property type="entry name" value="Vaccinia Virus protein VP39"/>
    <property type="match status" value="4"/>
</dbReference>
<sequence>MGSSLFANSGSPYSKSHRVFLDKSRQTEKINDLIQLRIPPLIDEKKIFKEQSLNVLSIGSGNGQADLFVLKVIKEQLMKTDLGHGVKIFNRAIDPNLYSCDLYRAAIENLPSPLNDGKVAFEICQQSFEEKTTQQRKMTSSLFATSGNPYSKSHRVFLDKSGQTEKINDLLQLHIPPLVPMKILQERSLNILSTGSGNGQTDLSFLRVIKEELIKTDLGRNVKIFNRAIEPNLCLCGLYKAAIENLPSPLDDGKTAFDIRQQSFEEYQQSHREPLSFDIIHFIHSIYFVDIEKALLHCFEKELSSKGKIICIASRRDLTCSVESKLQQKLQWHVGSEIYDVVDKMIQIANKNGWKIEVHCQEYSIDVTEVFDPHSIEGNLLLDFLTQTENFRNTEDKKFVEETLSFIRDLTVVKDGKLFGEKKESLVVICNYHRVFLDKSGQTEKVNDLLQLHIPPLVQMKTLQERSLNILSIGSGNGQTDLSFLKVIKEELVKTDLWRNVKIFNRAIEPNLFSCGLYKAAIENLPSPLDDGKTAFDICQQSFEEYQQSHREPLSFDIVHFIHSIYHVDIEKALLHCFEKEVSGKGKIICIASRRDLISSVESKLQQKLQWHVGSEIYDVVDKMIQIANKNGWTIEVHDQEYSIDVTEVFDPHSIEGNLLLDFLTQTENFRNTEDKEFVEETLSFIRDLTLVKDGKLFGEKKESLVVILIKEQLMKTDLGHGVKIFNRAIDPNLYSCDLYRAAIENLPSPLNDGKVAFEICQQSFEEYQQSHREPLSFDIVHFIHSIYYVDIEKALLHCFEKELYDKGQVICIASRRGLICSVVSKLQQKLQWHVGSE</sequence>
<proteinExistence type="predicted"/>